<gene>
    <name evidence="4" type="ORF">H9826_06350</name>
</gene>
<reference evidence="4" key="2">
    <citation type="submission" date="2021-04" db="EMBL/GenBank/DDBJ databases">
        <authorList>
            <person name="Gilroy R."/>
        </authorList>
    </citation>
    <scope>NUCLEOTIDE SEQUENCE</scope>
    <source>
        <strain evidence="4">CHK33-7979</strain>
    </source>
</reference>
<sequence>MKRYDLCRKYHVILIAITLIAALTGWLLRGPVGTALAGVLSFLRLAEQSEIIGACYRIGTGCYLVSGALVIGWATAWCVRHQIWRGGRYALTHAQMEKNVRQALLEAGYGIAVGGQYHRLPCITIKFTDKKMTCAIVKIQNHIKTDASLSTVNLSSALGVYVVDAQYSSDNNNYYYFEISDSRINQQLKFSSYTALADYAKQHTERYGSYTLFMDGRNEGIKIRSLLLVGITGAGKSYALMGLLAQLLNWPIPPIIYYADPKGSDIAVLGGALAPDRTADDIDDIIDLLRAFYHAMMGRKEEMRGKLNGKLSADFTDFQLPAYIFLMDEYAAFQASISKDKKRRDEVEELMRNVVLMGRQLGFFAWIAMQKSDSSDIPTAIRDNLPLKICLGNAPTTTLMTIYGHSADLPSRHWNKGQGLIYCDGITAAPRPVSFPSLNFDIFDALTKPVRDRSAQPVNRA</sequence>
<keyword evidence="2" id="KW-0812">Transmembrane</keyword>
<dbReference type="EMBL" id="DXCX01000065">
    <property type="protein sequence ID" value="HIY73576.1"/>
    <property type="molecule type" value="Genomic_DNA"/>
</dbReference>
<name>A0A9D1Z4Z1_9FIRM</name>
<dbReference type="InterPro" id="IPR002543">
    <property type="entry name" value="FtsK_dom"/>
</dbReference>
<feature type="domain" description="FtsK" evidence="3">
    <location>
        <begin position="209"/>
        <end position="400"/>
    </location>
</feature>
<dbReference type="Gene3D" id="3.40.50.300">
    <property type="entry name" value="P-loop containing nucleotide triphosphate hydrolases"/>
    <property type="match status" value="1"/>
</dbReference>
<proteinExistence type="predicted"/>
<keyword evidence="1" id="KW-0067">ATP-binding</keyword>
<evidence type="ECO:0000313" key="4">
    <source>
        <dbReference type="EMBL" id="HIY73576.1"/>
    </source>
</evidence>
<comment type="caution">
    <text evidence="4">The sequence shown here is derived from an EMBL/GenBank/DDBJ whole genome shotgun (WGS) entry which is preliminary data.</text>
</comment>
<organism evidence="4 5">
    <name type="scientific">Candidatus Intestinimonas merdavium</name>
    <dbReference type="NCBI Taxonomy" id="2838622"/>
    <lineage>
        <taxon>Bacteria</taxon>
        <taxon>Bacillati</taxon>
        <taxon>Bacillota</taxon>
        <taxon>Clostridia</taxon>
        <taxon>Eubacteriales</taxon>
        <taxon>Intestinimonas</taxon>
    </lineage>
</organism>
<dbReference type="AlphaFoldDB" id="A0A9D1Z4Z1"/>
<accession>A0A9D1Z4Z1</accession>
<evidence type="ECO:0000256" key="2">
    <source>
        <dbReference type="SAM" id="Phobius"/>
    </source>
</evidence>
<dbReference type="PROSITE" id="PS50901">
    <property type="entry name" value="FTSK"/>
    <property type="match status" value="1"/>
</dbReference>
<feature type="transmembrane region" description="Helical" evidence="2">
    <location>
        <begin position="12"/>
        <end position="31"/>
    </location>
</feature>
<dbReference type="SUPFAM" id="SSF52540">
    <property type="entry name" value="P-loop containing nucleoside triphosphate hydrolases"/>
    <property type="match status" value="1"/>
</dbReference>
<keyword evidence="2" id="KW-1133">Transmembrane helix</keyword>
<reference evidence="4" key="1">
    <citation type="journal article" date="2021" name="PeerJ">
        <title>Extensive microbial diversity within the chicken gut microbiome revealed by metagenomics and culture.</title>
        <authorList>
            <person name="Gilroy R."/>
            <person name="Ravi A."/>
            <person name="Getino M."/>
            <person name="Pursley I."/>
            <person name="Horton D.L."/>
            <person name="Alikhan N.F."/>
            <person name="Baker D."/>
            <person name="Gharbi K."/>
            <person name="Hall N."/>
            <person name="Watson M."/>
            <person name="Adriaenssens E.M."/>
            <person name="Foster-Nyarko E."/>
            <person name="Jarju S."/>
            <person name="Secka A."/>
            <person name="Antonio M."/>
            <person name="Oren A."/>
            <person name="Chaudhuri R.R."/>
            <person name="La Ragione R."/>
            <person name="Hildebrand F."/>
            <person name="Pallen M.J."/>
        </authorList>
    </citation>
    <scope>NUCLEOTIDE SEQUENCE</scope>
    <source>
        <strain evidence="4">CHK33-7979</strain>
    </source>
</reference>
<evidence type="ECO:0000256" key="1">
    <source>
        <dbReference type="PROSITE-ProRule" id="PRU00289"/>
    </source>
</evidence>
<keyword evidence="1" id="KW-0547">Nucleotide-binding</keyword>
<protein>
    <recommendedName>
        <fullName evidence="3">FtsK domain-containing protein</fullName>
    </recommendedName>
</protein>
<evidence type="ECO:0000259" key="3">
    <source>
        <dbReference type="PROSITE" id="PS50901"/>
    </source>
</evidence>
<feature type="binding site" evidence="1">
    <location>
        <begin position="230"/>
        <end position="237"/>
    </location>
    <ligand>
        <name>ATP</name>
        <dbReference type="ChEBI" id="CHEBI:30616"/>
    </ligand>
</feature>
<evidence type="ECO:0000313" key="5">
    <source>
        <dbReference type="Proteomes" id="UP000886824"/>
    </source>
</evidence>
<dbReference type="GO" id="GO:0005524">
    <property type="term" value="F:ATP binding"/>
    <property type="evidence" value="ECO:0007669"/>
    <property type="project" value="UniProtKB-UniRule"/>
</dbReference>
<dbReference type="InterPro" id="IPR027417">
    <property type="entry name" value="P-loop_NTPase"/>
</dbReference>
<keyword evidence="2" id="KW-0472">Membrane</keyword>
<dbReference type="Proteomes" id="UP000886824">
    <property type="component" value="Unassembled WGS sequence"/>
</dbReference>
<dbReference type="GO" id="GO:0003677">
    <property type="term" value="F:DNA binding"/>
    <property type="evidence" value="ECO:0007669"/>
    <property type="project" value="InterPro"/>
</dbReference>